<proteinExistence type="predicted"/>
<organism evidence="3">
    <name type="scientific">Zooxanthella nutricula</name>
    <dbReference type="NCBI Taxonomy" id="1333877"/>
    <lineage>
        <taxon>Eukaryota</taxon>
        <taxon>Sar</taxon>
        <taxon>Alveolata</taxon>
        <taxon>Dinophyceae</taxon>
        <taxon>Peridiniales</taxon>
        <taxon>Peridiniales incertae sedis</taxon>
        <taxon>Zooxanthella</taxon>
    </lineage>
</organism>
<name>A0A7S2QCE4_9DINO</name>
<feature type="region of interest" description="Disordered" evidence="1">
    <location>
        <begin position="268"/>
        <end position="295"/>
    </location>
</feature>
<feature type="transmembrane region" description="Helical" evidence="2">
    <location>
        <begin position="227"/>
        <end position="246"/>
    </location>
</feature>
<dbReference type="EMBL" id="HBGW01089290">
    <property type="protein sequence ID" value="CAD9638823.1"/>
    <property type="molecule type" value="Transcribed_RNA"/>
</dbReference>
<keyword evidence="2" id="KW-0472">Membrane</keyword>
<feature type="transmembrane region" description="Helical" evidence="2">
    <location>
        <begin position="26"/>
        <end position="47"/>
    </location>
</feature>
<evidence type="ECO:0000256" key="2">
    <source>
        <dbReference type="SAM" id="Phobius"/>
    </source>
</evidence>
<evidence type="ECO:0000256" key="1">
    <source>
        <dbReference type="SAM" id="MobiDB-lite"/>
    </source>
</evidence>
<reference evidence="3" key="1">
    <citation type="submission" date="2021-01" db="EMBL/GenBank/DDBJ databases">
        <authorList>
            <person name="Corre E."/>
            <person name="Pelletier E."/>
            <person name="Niang G."/>
            <person name="Scheremetjew M."/>
            <person name="Finn R."/>
            <person name="Kale V."/>
            <person name="Holt S."/>
            <person name="Cochrane G."/>
            <person name="Meng A."/>
            <person name="Brown T."/>
            <person name="Cohen L."/>
        </authorList>
    </citation>
    <scope>NUCLEOTIDE SEQUENCE</scope>
    <source>
        <strain evidence="3">RCC3387</strain>
    </source>
</reference>
<evidence type="ECO:0000313" key="3">
    <source>
        <dbReference type="EMBL" id="CAD9638823.1"/>
    </source>
</evidence>
<gene>
    <name evidence="3" type="ORF">BRAN1462_LOCUS56645</name>
</gene>
<keyword evidence="2" id="KW-1133">Transmembrane helix</keyword>
<sequence length="295" mass="32128">MDFGYPGGRTSPMHTMFAILKSSSLLVGYGTYAAIGLGVVSAALYVIGLSLSLHKMSISAPRESHVFQVDVYLFSTMWTGQASKFKDGVKEYTDPKLSEAIVHVVETGARLSIDGLMQIVCTSEMKKLWHGCCAYFGKVQNAGLLLLTCAVLNTAVADVTACYLMYLHSTREPLETRKRNFVALLCSSWAAMLVPLMYQSWALHSWSADTGSIISTSLYSGCRPGEFMLYFAWVCQAFQLVLSFFATPTTAQAQAAWLAREKEQVVAGDSPQGGYGTAERSELALPPRAPKPGRA</sequence>
<accession>A0A7S2QCE4</accession>
<feature type="transmembrane region" description="Helical" evidence="2">
    <location>
        <begin position="144"/>
        <end position="167"/>
    </location>
</feature>
<keyword evidence="2" id="KW-0812">Transmembrane</keyword>
<protein>
    <submittedName>
        <fullName evidence="3">Uncharacterized protein</fullName>
    </submittedName>
</protein>
<feature type="transmembrane region" description="Helical" evidence="2">
    <location>
        <begin position="179"/>
        <end position="198"/>
    </location>
</feature>
<dbReference type="AlphaFoldDB" id="A0A7S2QCE4"/>